<proteinExistence type="predicted"/>
<evidence type="ECO:0000313" key="2">
    <source>
        <dbReference type="EMBL" id="TQV71325.1"/>
    </source>
</evidence>
<organism evidence="2 3">
    <name type="scientific">Exilibacterium tricleocarpae</name>
    <dbReference type="NCBI Taxonomy" id="2591008"/>
    <lineage>
        <taxon>Bacteria</taxon>
        <taxon>Pseudomonadati</taxon>
        <taxon>Pseudomonadota</taxon>
        <taxon>Gammaproteobacteria</taxon>
        <taxon>Cellvibrionales</taxon>
        <taxon>Cellvibrionaceae</taxon>
        <taxon>Exilibacterium</taxon>
    </lineage>
</organism>
<evidence type="ECO:0000313" key="3">
    <source>
        <dbReference type="Proteomes" id="UP000319732"/>
    </source>
</evidence>
<gene>
    <name evidence="2" type="ORF">FKG94_19620</name>
</gene>
<dbReference type="AlphaFoldDB" id="A0A545T2A6"/>
<feature type="signal peptide" evidence="1">
    <location>
        <begin position="1"/>
        <end position="21"/>
    </location>
</feature>
<feature type="chain" id="PRO_5022070953" evidence="1">
    <location>
        <begin position="22"/>
        <end position="114"/>
    </location>
</feature>
<sequence>MKRFMLSVVLSLFSFTSYSNVECKGEVAGVTLSPSGQLHVKKFKNWRWIKICSVHNTINNTSPEACRAIYSLLLAAQVSKKEVSFWFNEGDCQVSSQTPWTLLNSWYFGPMLVD</sequence>
<keyword evidence="1" id="KW-0732">Signal</keyword>
<evidence type="ECO:0000256" key="1">
    <source>
        <dbReference type="SAM" id="SignalP"/>
    </source>
</evidence>
<dbReference type="Proteomes" id="UP000319732">
    <property type="component" value="Unassembled WGS sequence"/>
</dbReference>
<dbReference type="EMBL" id="VHSG01000021">
    <property type="protein sequence ID" value="TQV71325.1"/>
    <property type="molecule type" value="Genomic_DNA"/>
</dbReference>
<reference evidence="2 3" key="1">
    <citation type="submission" date="2019-06" db="EMBL/GenBank/DDBJ databases">
        <title>Whole genome sequence for Cellvibrionaceae sp. R142.</title>
        <authorList>
            <person name="Wang G."/>
        </authorList>
    </citation>
    <scope>NUCLEOTIDE SEQUENCE [LARGE SCALE GENOMIC DNA]</scope>
    <source>
        <strain evidence="2 3">R142</strain>
    </source>
</reference>
<protein>
    <submittedName>
        <fullName evidence="2">Uncharacterized protein</fullName>
    </submittedName>
</protein>
<name>A0A545T2A6_9GAMM</name>
<accession>A0A545T2A6</accession>
<dbReference type="OrthoDB" id="5706656at2"/>
<keyword evidence="3" id="KW-1185">Reference proteome</keyword>
<comment type="caution">
    <text evidence="2">The sequence shown here is derived from an EMBL/GenBank/DDBJ whole genome shotgun (WGS) entry which is preliminary data.</text>
</comment>
<dbReference type="RefSeq" id="WP_142928643.1">
    <property type="nucleotide sequence ID" value="NZ_ML660100.1"/>
</dbReference>